<dbReference type="GO" id="GO:0032259">
    <property type="term" value="P:methylation"/>
    <property type="evidence" value="ECO:0007669"/>
    <property type="project" value="UniProtKB-KW"/>
</dbReference>
<dbReference type="GO" id="GO:0008168">
    <property type="term" value="F:methyltransferase activity"/>
    <property type="evidence" value="ECO:0007669"/>
    <property type="project" value="UniProtKB-KW"/>
</dbReference>
<name>A0A840XP11_9PROT</name>
<reference evidence="1 2" key="1">
    <citation type="submission" date="2020-08" db="EMBL/GenBank/DDBJ databases">
        <title>Genomic Encyclopedia of Type Strains, Phase IV (KMG-IV): sequencing the most valuable type-strain genomes for metagenomic binning, comparative biology and taxonomic classification.</title>
        <authorList>
            <person name="Goeker M."/>
        </authorList>
    </citation>
    <scope>NUCLEOTIDE SEQUENCE [LARGE SCALE GENOMIC DNA]</scope>
    <source>
        <strain evidence="1 2">DSM 25895</strain>
    </source>
</reference>
<keyword evidence="1" id="KW-0808">Transferase</keyword>
<dbReference type="EMBL" id="JACIJE010000001">
    <property type="protein sequence ID" value="MBB5688520.1"/>
    <property type="molecule type" value="Genomic_DNA"/>
</dbReference>
<dbReference type="Gene3D" id="3.40.50.150">
    <property type="entry name" value="Vaccinia Virus protein VP39"/>
    <property type="match status" value="1"/>
</dbReference>
<gene>
    <name evidence="1" type="ORF">FHS88_000630</name>
</gene>
<keyword evidence="2" id="KW-1185">Reference proteome</keyword>
<dbReference type="AlphaFoldDB" id="A0A840XP11"/>
<proteinExistence type="predicted"/>
<evidence type="ECO:0000313" key="1">
    <source>
        <dbReference type="EMBL" id="MBB5688520.1"/>
    </source>
</evidence>
<organism evidence="1 2">
    <name type="scientific">Neoroseomonas alkaliterrae</name>
    <dbReference type="NCBI Taxonomy" id="1452450"/>
    <lineage>
        <taxon>Bacteria</taxon>
        <taxon>Pseudomonadati</taxon>
        <taxon>Pseudomonadota</taxon>
        <taxon>Alphaproteobacteria</taxon>
        <taxon>Acetobacterales</taxon>
        <taxon>Acetobacteraceae</taxon>
        <taxon>Neoroseomonas</taxon>
    </lineage>
</organism>
<dbReference type="CDD" id="cd02440">
    <property type="entry name" value="AdoMet_MTases"/>
    <property type="match status" value="1"/>
</dbReference>
<evidence type="ECO:0000313" key="2">
    <source>
        <dbReference type="Proteomes" id="UP000562254"/>
    </source>
</evidence>
<dbReference type="RefSeq" id="WP_184481180.1">
    <property type="nucleotide sequence ID" value="NZ_JAAEDJ010000228.1"/>
</dbReference>
<sequence>MTDPELRAAIAAFPWFHTIELRPGIATPGAKSAAVIAAEAEALLGPLDLSGRSVLDIGAWNGAFSFEAKRRGAARVVASDSYTWRHPDYRGRETIELARRELGLAIELLDEDVMRLNRKEHGAHDVILLLGVFYHLINPIAPLMRIRAMASEVLVIETHLDAAELDRPAMIFYPGATLANDPTNWWGPNPLLLHELLREIGFARVLYRDHPLYGRRRGMVHAFRTEAPAIARPGGHQGWYDLARPEERARLAAAAKGT</sequence>
<dbReference type="InterPro" id="IPR029063">
    <property type="entry name" value="SAM-dependent_MTases_sf"/>
</dbReference>
<accession>A0A840XP11</accession>
<dbReference type="InterPro" id="IPR027555">
    <property type="entry name" value="Mo5U34_MeTrfas-like"/>
</dbReference>
<dbReference type="Proteomes" id="UP000562254">
    <property type="component" value="Unassembled WGS sequence"/>
</dbReference>
<dbReference type="Pfam" id="PF08003">
    <property type="entry name" value="Methyltransf_9"/>
    <property type="match status" value="1"/>
</dbReference>
<keyword evidence="1" id="KW-0489">Methyltransferase</keyword>
<dbReference type="EC" id="2.1.1.-" evidence="1"/>
<dbReference type="SUPFAM" id="SSF53335">
    <property type="entry name" value="S-adenosyl-L-methionine-dependent methyltransferases"/>
    <property type="match status" value="1"/>
</dbReference>
<comment type="caution">
    <text evidence="1">The sequence shown here is derived from an EMBL/GenBank/DDBJ whole genome shotgun (WGS) entry which is preliminary data.</text>
</comment>
<protein>
    <submittedName>
        <fullName evidence="1">tRNA (Mo5U34)-methyltransferase</fullName>
        <ecNumber evidence="1">2.1.1.-</ecNumber>
    </submittedName>
</protein>